<accession>A0A1H6G1I7</accession>
<feature type="region of interest" description="Disordered" evidence="1">
    <location>
        <begin position="96"/>
        <end position="119"/>
    </location>
</feature>
<evidence type="ECO:0000256" key="1">
    <source>
        <dbReference type="SAM" id="MobiDB-lite"/>
    </source>
</evidence>
<protein>
    <submittedName>
        <fullName evidence="2">Uncharacterized protein</fullName>
    </submittedName>
</protein>
<dbReference type="Pfam" id="PF24336">
    <property type="entry name" value="DUF7504"/>
    <property type="match status" value="1"/>
</dbReference>
<evidence type="ECO:0000313" key="3">
    <source>
        <dbReference type="Proteomes" id="UP000199112"/>
    </source>
</evidence>
<dbReference type="AlphaFoldDB" id="A0A1H6G1I7"/>
<dbReference type="EMBL" id="FNWL01000003">
    <property type="protein sequence ID" value="SEH16919.1"/>
    <property type="molecule type" value="Genomic_DNA"/>
</dbReference>
<sequence length="239" mass="26485">MSSRDSWGETTSEGKFTKTLSQLKRSGASVLVVGAVDTDYRRDICHRLLGQSAAQSRHRVLVSTLGRPYRTTDVLDAAQLSSDPLELISYETHARSVSTDNNESTFEERSSPALEQTPARTTSLTDLAVEISRAVDTLEASNDGFEPAALRVGVDSLVPLLEEYGVERVFKFVHLTTGKVQDSSGMIHYHLPLERDADAVSLLEPLFDIVVELRERDGAFQEQWSINEGNRSSGWISRE</sequence>
<gene>
    <name evidence="2" type="ORF">SAMN04487967_2859</name>
</gene>
<keyword evidence="3" id="KW-1185">Reference proteome</keyword>
<dbReference type="RefSeq" id="WP_090507664.1">
    <property type="nucleotide sequence ID" value="NZ_FNWL01000003.1"/>
</dbReference>
<reference evidence="3" key="1">
    <citation type="submission" date="2016-10" db="EMBL/GenBank/DDBJ databases">
        <authorList>
            <person name="Varghese N."/>
            <person name="Submissions S."/>
        </authorList>
    </citation>
    <scope>NUCLEOTIDE SEQUENCE [LARGE SCALE GENOMIC DNA]</scope>
    <source>
        <strain evidence="3">CGMCC 1.8981</strain>
    </source>
</reference>
<name>A0A1H6G1I7_9EURY</name>
<dbReference type="OrthoDB" id="252760at2157"/>
<organism evidence="2 3">
    <name type="scientific">Natronorubrum sediminis</name>
    <dbReference type="NCBI Taxonomy" id="640943"/>
    <lineage>
        <taxon>Archaea</taxon>
        <taxon>Methanobacteriati</taxon>
        <taxon>Methanobacteriota</taxon>
        <taxon>Stenosarchaea group</taxon>
        <taxon>Halobacteria</taxon>
        <taxon>Halobacteriales</taxon>
        <taxon>Natrialbaceae</taxon>
        <taxon>Natronorubrum</taxon>
    </lineage>
</organism>
<dbReference type="InterPro" id="IPR055927">
    <property type="entry name" value="DUF7504"/>
</dbReference>
<evidence type="ECO:0000313" key="2">
    <source>
        <dbReference type="EMBL" id="SEH16919.1"/>
    </source>
</evidence>
<proteinExistence type="predicted"/>
<dbReference type="Proteomes" id="UP000199112">
    <property type="component" value="Unassembled WGS sequence"/>
</dbReference>